<dbReference type="Proteomes" id="UP001152803">
    <property type="component" value="Unassembled WGS sequence"/>
</dbReference>
<dbReference type="EMBL" id="JAFJMO010000009">
    <property type="protein sequence ID" value="KAJ8267617.1"/>
    <property type="molecule type" value="Genomic_DNA"/>
</dbReference>
<feature type="compositionally biased region" description="Low complexity" evidence="11">
    <location>
        <begin position="309"/>
        <end position="319"/>
    </location>
</feature>
<dbReference type="GO" id="GO:0001843">
    <property type="term" value="P:neural tube closure"/>
    <property type="evidence" value="ECO:0007669"/>
    <property type="project" value="UniProtKB-UniRule"/>
</dbReference>
<dbReference type="GO" id="GO:0030027">
    <property type="term" value="C:lamellipodium"/>
    <property type="evidence" value="ECO:0007669"/>
    <property type="project" value="UniProtKB-SubCell"/>
</dbReference>
<name>A0A9Q1DD83_CONCO</name>
<proteinExistence type="inferred from homology"/>
<dbReference type="Pfam" id="PF02755">
    <property type="entry name" value="RPEL"/>
    <property type="match status" value="3"/>
</dbReference>
<evidence type="ECO:0000256" key="1">
    <source>
        <dbReference type="ARBA" id="ARBA00009795"/>
    </source>
</evidence>
<feature type="repeat" description="RPEL" evidence="9">
    <location>
        <begin position="550"/>
        <end position="575"/>
    </location>
</feature>
<feature type="region of interest" description="Disordered" evidence="11">
    <location>
        <begin position="102"/>
        <end position="134"/>
    </location>
</feature>
<dbReference type="GO" id="GO:0048484">
    <property type="term" value="P:enteric nervous system development"/>
    <property type="evidence" value="ECO:0007669"/>
    <property type="project" value="UniProtKB-UniRule"/>
</dbReference>
<keyword evidence="3 10" id="KW-0217">Developmental protein</keyword>
<dbReference type="GO" id="GO:2001045">
    <property type="term" value="P:negative regulation of integrin-mediated signaling pathway"/>
    <property type="evidence" value="ECO:0007669"/>
    <property type="project" value="UniProtKB-UniRule"/>
</dbReference>
<feature type="compositionally biased region" description="Low complexity" evidence="11">
    <location>
        <begin position="196"/>
        <end position="213"/>
    </location>
</feature>
<feature type="region of interest" description="Disordered" evidence="11">
    <location>
        <begin position="153"/>
        <end position="542"/>
    </location>
</feature>
<evidence type="ECO:0000313" key="13">
    <source>
        <dbReference type="Proteomes" id="UP001152803"/>
    </source>
</evidence>
<dbReference type="GO" id="GO:0008157">
    <property type="term" value="F:protein phosphatase 1 binding"/>
    <property type="evidence" value="ECO:0007669"/>
    <property type="project" value="UniProtKB-UniRule"/>
</dbReference>
<evidence type="ECO:0000256" key="2">
    <source>
        <dbReference type="ARBA" id="ARBA00011844"/>
    </source>
</evidence>
<keyword evidence="13" id="KW-1185">Reference proteome</keyword>
<comment type="similarity">
    <text evidence="1 10">Belongs to the phosphatase and actin regulator family.</text>
</comment>
<dbReference type="InterPro" id="IPR004018">
    <property type="entry name" value="RPEL_repeat"/>
</dbReference>
<keyword evidence="4 10" id="KW-0963">Cytoplasm</keyword>
<organism evidence="12 13">
    <name type="scientific">Conger conger</name>
    <name type="common">Conger eel</name>
    <name type="synonym">Muraena conger</name>
    <dbReference type="NCBI Taxonomy" id="82655"/>
    <lineage>
        <taxon>Eukaryota</taxon>
        <taxon>Metazoa</taxon>
        <taxon>Chordata</taxon>
        <taxon>Craniata</taxon>
        <taxon>Vertebrata</taxon>
        <taxon>Euteleostomi</taxon>
        <taxon>Actinopterygii</taxon>
        <taxon>Neopterygii</taxon>
        <taxon>Teleostei</taxon>
        <taxon>Anguilliformes</taxon>
        <taxon>Congridae</taxon>
        <taxon>Conger</taxon>
    </lineage>
</organism>
<feature type="compositionally biased region" description="Low complexity" evidence="11">
    <location>
        <begin position="450"/>
        <end position="460"/>
    </location>
</feature>
<dbReference type="AlphaFoldDB" id="A0A9Q1DD83"/>
<dbReference type="GO" id="GO:0072542">
    <property type="term" value="F:protein phosphatase activator activity"/>
    <property type="evidence" value="ECO:0007669"/>
    <property type="project" value="UniProtKB-UniRule"/>
</dbReference>
<dbReference type="PROSITE" id="PS51073">
    <property type="entry name" value="RPEL"/>
    <property type="match status" value="3"/>
</dbReference>
<dbReference type="GO" id="GO:0005737">
    <property type="term" value="C:cytoplasm"/>
    <property type="evidence" value="ECO:0007669"/>
    <property type="project" value="UniProtKB-SubCell"/>
</dbReference>
<feature type="repeat" description="RPEL" evidence="9">
    <location>
        <begin position="76"/>
        <end position="101"/>
    </location>
</feature>
<feature type="region of interest" description="Disordered" evidence="11">
    <location>
        <begin position="1"/>
        <end position="76"/>
    </location>
</feature>
<dbReference type="GO" id="GO:0003779">
    <property type="term" value="F:actin binding"/>
    <property type="evidence" value="ECO:0007669"/>
    <property type="project" value="UniProtKB-UniRule"/>
</dbReference>
<feature type="compositionally biased region" description="Acidic residues" evidence="11">
    <location>
        <begin position="485"/>
        <end position="494"/>
    </location>
</feature>
<evidence type="ECO:0000256" key="11">
    <source>
        <dbReference type="SAM" id="MobiDB-lite"/>
    </source>
</evidence>
<keyword evidence="8 10" id="KW-0966">Cell projection</keyword>
<feature type="compositionally biased region" description="Polar residues" evidence="11">
    <location>
        <begin position="228"/>
        <end position="240"/>
    </location>
</feature>
<dbReference type="GO" id="GO:0030036">
    <property type="term" value="P:actin cytoskeleton organization"/>
    <property type="evidence" value="ECO:0007669"/>
    <property type="project" value="UniProtKB-UniRule"/>
</dbReference>
<feature type="repeat" description="RPEL" evidence="9">
    <location>
        <begin position="588"/>
        <end position="613"/>
    </location>
</feature>
<dbReference type="SMART" id="SM00707">
    <property type="entry name" value="RPEL"/>
    <property type="match status" value="3"/>
</dbReference>
<sequence>MGQNASTDPAAYSPQEPVPISDDEVDRPNSRTGSEAGSSEQSTPPNKRKSKLFGKLFKPWKWKKKKNSEKFQETSEALERKISVRRPRQELIDKGLLKEVSENAGEHANSSRIPQVRNGRLRTDSDSRVGPVWLPQGEDQLDLRYKAVMEEARRTRPTSEIMQRSTLRGALHQMKDGRAQAPQGSSASEPPKVPASGSSSSSSSSSSVTSSNSANPEPLDGVPAPQSHPGTSAPSSANVSAPQAAKQPPVPPPKPTNRFSSPALLAELSQASGGVHPMPVKRSPPTPPKRTTPVNKRYSQDLQIITDSAPAPASHPIPAEAEEEDRELQSPPPDFIPDSRPPSHIPPSPPRSHHPLPLPIPQAAPIAVPIPDIPTDRTKRAHSLLFEDPRDYLTSPGERASLPVTIERIRLPEDDDFDMEEELRSRRPLPPRREQHPRGRLGLAGDVRVSIIPSARSPSISEEEEDEDEGMSDSDADGPVLYRDTDEEEDDEDVPIGGLASKVKRKDTLALRLGARSSAPEEGNKAQEEHDSSSWQSREQWEALRSQIGSTLTRRLSQRPTAIELEQRNILQPKNDADRRAERSEIKRRLTRKLSQRPTVAELQARKILRFHEYVECTDAQVYDRRGDKPWTKLTPADKAAIRKELNEFKSKEMEVHEQSRIYTRFHRP</sequence>
<evidence type="ECO:0000256" key="10">
    <source>
        <dbReference type="RuleBase" id="RU367131"/>
    </source>
</evidence>
<dbReference type="PANTHER" id="PTHR12751">
    <property type="entry name" value="PHOSPHATASE AND ACTIN REGULATOR PHACTR"/>
    <property type="match status" value="1"/>
</dbReference>
<evidence type="ECO:0000256" key="3">
    <source>
        <dbReference type="ARBA" id="ARBA00022473"/>
    </source>
</evidence>
<keyword evidence="7 10" id="KW-0009">Actin-binding</keyword>
<dbReference type="OrthoDB" id="5563016at2759"/>
<keyword evidence="5" id="KW-0677">Repeat</keyword>
<accession>A0A9Q1DD83</accession>
<feature type="compositionally biased region" description="Basic and acidic residues" evidence="11">
    <location>
        <begin position="522"/>
        <end position="532"/>
    </location>
</feature>
<keyword evidence="6 10" id="KW-0524">Neurogenesis</keyword>
<dbReference type="Gene3D" id="6.10.140.2130">
    <property type="match status" value="1"/>
</dbReference>
<dbReference type="Gene3D" id="6.10.140.1750">
    <property type="match status" value="1"/>
</dbReference>
<dbReference type="GO" id="GO:0061386">
    <property type="term" value="P:closure of optic fissure"/>
    <property type="evidence" value="ECO:0007669"/>
    <property type="project" value="UniProtKB-UniRule"/>
</dbReference>
<reference evidence="12" key="1">
    <citation type="journal article" date="2023" name="Science">
        <title>Genome structures resolve the early diversification of teleost fishes.</title>
        <authorList>
            <person name="Parey E."/>
            <person name="Louis A."/>
            <person name="Montfort J."/>
            <person name="Bouchez O."/>
            <person name="Roques C."/>
            <person name="Iampietro C."/>
            <person name="Lluch J."/>
            <person name="Castinel A."/>
            <person name="Donnadieu C."/>
            <person name="Desvignes T."/>
            <person name="Floi Bucao C."/>
            <person name="Jouanno E."/>
            <person name="Wen M."/>
            <person name="Mejri S."/>
            <person name="Dirks R."/>
            <person name="Jansen H."/>
            <person name="Henkel C."/>
            <person name="Chen W.J."/>
            <person name="Zahm M."/>
            <person name="Cabau C."/>
            <person name="Klopp C."/>
            <person name="Thompson A.W."/>
            <person name="Robinson-Rechavi M."/>
            <person name="Braasch I."/>
            <person name="Lecointre G."/>
            <person name="Bobe J."/>
            <person name="Postlethwait J.H."/>
            <person name="Berthelot C."/>
            <person name="Roest Crollius H."/>
            <person name="Guiguen Y."/>
        </authorList>
    </citation>
    <scope>NUCLEOTIDE SEQUENCE</scope>
    <source>
        <strain evidence="12">Concon-B</strain>
    </source>
</reference>
<comment type="function">
    <text evidence="10">Regulator of protein phosphatase 1 (PP1) required for neural tube and optic fissure closure, and enteric neural crest cell (ENCCs) migration during development. Acts as an activator of PP1. During neural tube closure, localizes to the ventral neural tube and activates PP1, leading to down-regulate cell proliferation within cranial neural tissue and the neural retina. Also acts as a regulator of migration of enteric neural crest cells (ENCCs) by activating PP1, leading to repression of the integrin signaling through the rho/rock pathway.</text>
</comment>
<gene>
    <name evidence="12" type="ORF">COCON_G00127890</name>
</gene>
<evidence type="ECO:0000256" key="6">
    <source>
        <dbReference type="ARBA" id="ARBA00022902"/>
    </source>
</evidence>
<evidence type="ECO:0000256" key="8">
    <source>
        <dbReference type="ARBA" id="ARBA00023273"/>
    </source>
</evidence>
<dbReference type="GO" id="GO:0051726">
    <property type="term" value="P:regulation of cell cycle"/>
    <property type="evidence" value="ECO:0007669"/>
    <property type="project" value="UniProtKB-UniRule"/>
</dbReference>
<evidence type="ECO:0000256" key="9">
    <source>
        <dbReference type="PROSITE-ProRule" id="PRU00401"/>
    </source>
</evidence>
<feature type="compositionally biased region" description="Pro residues" evidence="11">
    <location>
        <begin position="330"/>
        <end position="362"/>
    </location>
</feature>
<evidence type="ECO:0000256" key="4">
    <source>
        <dbReference type="ARBA" id="ARBA00022490"/>
    </source>
</evidence>
<comment type="subcellular location">
    <subcellularLocation>
        <location evidence="10">Cytoplasm</location>
    </subcellularLocation>
    <subcellularLocation>
        <location evidence="10">Cell projection</location>
        <location evidence="10">Lamellipodium</location>
    </subcellularLocation>
</comment>
<feature type="compositionally biased region" description="Acidic residues" evidence="11">
    <location>
        <begin position="461"/>
        <end position="476"/>
    </location>
</feature>
<dbReference type="GO" id="GO:0001755">
    <property type="term" value="P:neural crest cell migration"/>
    <property type="evidence" value="ECO:0007669"/>
    <property type="project" value="UniProtKB-UniRule"/>
</dbReference>
<evidence type="ECO:0000256" key="7">
    <source>
        <dbReference type="ARBA" id="ARBA00023203"/>
    </source>
</evidence>
<comment type="subunit">
    <text evidence="2 10">Binds PPP1CA and actin.</text>
</comment>
<evidence type="ECO:0000313" key="12">
    <source>
        <dbReference type="EMBL" id="KAJ8267617.1"/>
    </source>
</evidence>
<evidence type="ECO:0000256" key="5">
    <source>
        <dbReference type="ARBA" id="ARBA00022737"/>
    </source>
</evidence>
<dbReference type="GO" id="GO:0007266">
    <property type="term" value="P:Rho protein signal transduction"/>
    <property type="evidence" value="ECO:0007669"/>
    <property type="project" value="UniProtKB-UniRule"/>
</dbReference>
<dbReference type="PANTHER" id="PTHR12751:SF4">
    <property type="entry name" value="PHOSPHATASE AND ACTIN REGULATOR 4"/>
    <property type="match status" value="1"/>
</dbReference>
<protein>
    <recommendedName>
        <fullName evidence="10">Phosphatase and actin regulator 4</fullName>
    </recommendedName>
</protein>
<comment type="caution">
    <text evidence="12">The sequence shown here is derived from an EMBL/GenBank/DDBJ whole genome shotgun (WGS) entry which is preliminary data.</text>
</comment>
<feature type="compositionally biased region" description="Basic residues" evidence="11">
    <location>
        <begin position="46"/>
        <end position="67"/>
    </location>
</feature>
<feature type="compositionally biased region" description="Polar residues" evidence="11">
    <location>
        <begin position="30"/>
        <end position="45"/>
    </location>
</feature>